<dbReference type="HAMAP" id="MF_01491">
    <property type="entry name" value="RNase_J_bact"/>
    <property type="match status" value="1"/>
</dbReference>
<comment type="similarity">
    <text evidence="9">Belongs to the metallo-beta-lactamase superfamily. RNA-metabolizing metallo-beta-lactamase-like family. Bacterial RNase J subfamily.</text>
</comment>
<dbReference type="Pfam" id="PF17770">
    <property type="entry name" value="RNase_J_C"/>
    <property type="match status" value="1"/>
</dbReference>
<dbReference type="SUPFAM" id="SSF56281">
    <property type="entry name" value="Metallo-hydrolase/oxidoreductase"/>
    <property type="match status" value="1"/>
</dbReference>
<feature type="binding site" evidence="12">
    <location>
        <position position="99"/>
    </location>
    <ligand>
        <name>Zn(2+)</name>
        <dbReference type="ChEBI" id="CHEBI:29105"/>
        <label>1</label>
        <note>catalytic</note>
    </ligand>
</feature>
<dbReference type="Pfam" id="PF22505">
    <property type="entry name" value="RNase_J_b_CASP"/>
    <property type="match status" value="1"/>
</dbReference>
<dbReference type="EMBL" id="BJYX01000024">
    <property type="protein sequence ID" value="GEO31662.1"/>
    <property type="molecule type" value="Genomic_DNA"/>
</dbReference>
<keyword evidence="1 9" id="KW-0963">Cytoplasm</keyword>
<comment type="cofactor">
    <cofactor evidence="12">
        <name>Zn(2+)</name>
        <dbReference type="ChEBI" id="CHEBI:29105"/>
    </cofactor>
    <text evidence="12">Binds 2 Zn(2+) ions per subunit. It is not clear if Zn(2+) or Mg(2+) is physiologically important.</text>
</comment>
<feature type="region of interest" description="Disordered" evidence="13">
    <location>
        <begin position="1"/>
        <end position="27"/>
    </location>
</feature>
<dbReference type="PANTHER" id="PTHR43694">
    <property type="entry name" value="RIBONUCLEASE J"/>
    <property type="match status" value="1"/>
</dbReference>
<organism evidence="15 16">
    <name type="scientific">Terrabacter aerolatus</name>
    <dbReference type="NCBI Taxonomy" id="422442"/>
    <lineage>
        <taxon>Bacteria</taxon>
        <taxon>Bacillati</taxon>
        <taxon>Actinomycetota</taxon>
        <taxon>Actinomycetes</taxon>
        <taxon>Micrococcales</taxon>
        <taxon>Intrasporangiaceae</taxon>
        <taxon>Terrabacter</taxon>
    </lineage>
</organism>
<feature type="domain" description="Metallo-beta-lactamase" evidence="14">
    <location>
        <begin position="44"/>
        <end position="238"/>
    </location>
</feature>
<dbReference type="EC" id="3.1.-.-" evidence="9"/>
<dbReference type="InterPro" id="IPR055132">
    <property type="entry name" value="RNase_J_b_CASP"/>
</dbReference>
<evidence type="ECO:0000256" key="7">
    <source>
        <dbReference type="ARBA" id="ARBA00022839"/>
    </source>
</evidence>
<dbReference type="InterPro" id="IPR041636">
    <property type="entry name" value="RNase_J_C"/>
</dbReference>
<evidence type="ECO:0000313" key="16">
    <source>
        <dbReference type="Proteomes" id="UP000321534"/>
    </source>
</evidence>
<feature type="binding site" evidence="12">
    <location>
        <position position="186"/>
    </location>
    <ligand>
        <name>Zn(2+)</name>
        <dbReference type="ChEBI" id="CHEBI:29105"/>
        <label>1</label>
        <note>catalytic</note>
    </ligand>
</feature>
<dbReference type="SMART" id="SM00849">
    <property type="entry name" value="Lactamase_B"/>
    <property type="match status" value="1"/>
</dbReference>
<comment type="subcellular location">
    <subcellularLocation>
        <location evidence="9">Cytoplasm</location>
    </subcellularLocation>
</comment>
<dbReference type="Gene3D" id="3.10.20.580">
    <property type="match status" value="1"/>
</dbReference>
<evidence type="ECO:0000256" key="12">
    <source>
        <dbReference type="PIRSR" id="PIRSR004803-3"/>
    </source>
</evidence>
<keyword evidence="6 12" id="KW-0862">Zinc</keyword>
<evidence type="ECO:0000259" key="14">
    <source>
        <dbReference type="SMART" id="SM00849"/>
    </source>
</evidence>
<dbReference type="PANTHER" id="PTHR43694:SF1">
    <property type="entry name" value="RIBONUCLEASE J"/>
    <property type="match status" value="1"/>
</dbReference>
<dbReference type="NCBIfam" id="TIGR00649">
    <property type="entry name" value="MG423"/>
    <property type="match status" value="1"/>
</dbReference>
<comment type="caution">
    <text evidence="15">The sequence shown here is derived from an EMBL/GenBank/DDBJ whole genome shotgun (WGS) entry which is preliminary data.</text>
</comment>
<dbReference type="CDD" id="cd07714">
    <property type="entry name" value="RNaseJ_MBL-fold"/>
    <property type="match status" value="1"/>
</dbReference>
<dbReference type="GO" id="GO:0008270">
    <property type="term" value="F:zinc ion binding"/>
    <property type="evidence" value="ECO:0007669"/>
    <property type="project" value="InterPro"/>
</dbReference>
<dbReference type="RefSeq" id="WP_246111426.1">
    <property type="nucleotide sequence ID" value="NZ_BAAARO010000019.1"/>
</dbReference>
<evidence type="ECO:0000313" key="15">
    <source>
        <dbReference type="EMBL" id="GEO31662.1"/>
    </source>
</evidence>
<evidence type="ECO:0000256" key="10">
    <source>
        <dbReference type="PIRSR" id="PIRSR004803-1"/>
    </source>
</evidence>
<evidence type="ECO:0000256" key="9">
    <source>
        <dbReference type="HAMAP-Rule" id="MF_01491"/>
    </source>
</evidence>
<feature type="active site" description="Proton donor" evidence="10">
    <location>
        <position position="218"/>
    </location>
</feature>
<dbReference type="InterPro" id="IPR011108">
    <property type="entry name" value="RMMBL"/>
</dbReference>
<feature type="compositionally biased region" description="Basic residues" evidence="13">
    <location>
        <begin position="9"/>
        <end position="19"/>
    </location>
</feature>
<keyword evidence="9" id="KW-0698">rRNA processing</keyword>
<evidence type="ECO:0000256" key="2">
    <source>
        <dbReference type="ARBA" id="ARBA00022722"/>
    </source>
</evidence>
<feature type="binding site" evidence="9 11">
    <location>
        <begin position="386"/>
        <end position="390"/>
    </location>
    <ligand>
        <name>substrate</name>
    </ligand>
</feature>
<feature type="binding site" evidence="12">
    <location>
        <position position="465"/>
    </location>
    <ligand>
        <name>Ca(2+)</name>
        <dbReference type="ChEBI" id="CHEBI:29108"/>
    </ligand>
</feature>
<dbReference type="InterPro" id="IPR030854">
    <property type="entry name" value="RNase_J_bac"/>
</dbReference>
<evidence type="ECO:0000256" key="1">
    <source>
        <dbReference type="ARBA" id="ARBA00022490"/>
    </source>
</evidence>
<proteinExistence type="inferred from homology"/>
<dbReference type="Pfam" id="PF00753">
    <property type="entry name" value="Lactamase_B"/>
    <property type="match status" value="1"/>
</dbReference>
<sequence length="574" mass="62092">MSAGGGRRQQTRGRGRGSRRSSDLPGLPADGLRIVPLGGLGEIGRNMTVFEHAGRLLIVDCGVLFPEEHQPGVDVILPDFSWIRDRLDKVDAIVLTHGHEDHIGGVPYLLRERPDIPVVGSRLTLAFLEAKLQEHRIKPVTVRVSEGDRRSFGPFDCEFVAVNHSIPDGLAVAIRTAAGLVLHTGDFKMDQFPLDGRVTDLRAFARLGEEGVDLFMVDSTNAEVPGFTVSEGELSPAIEAVFRTTPGRVIVSSFASHVHRIQQVLDAARDHGRKVAFVGRSMVRNMGIAADLGYLDIPKGLVVDLKQLERLPANQIAMICTGSQGEPLAALSRMARRDHPIRITEGDTVLLASSLIPGNENAIYRVINELTRWGANVVHKGNAKVHVSGHASAGELAYCYNVVQPSNVLPVHGEWRHLRANADIAIRTGVDPTRALIGHDGAVIDLVDGQAKVTGSVPAGLVYVDAMTVGGATEESLHVRRTLAEEGVITVVCIVDADTGKLVEEPDYLAHGFEHEPGDFAKATPAIQKALTTATKEGIDDIEQVEDLVRQAMSNWVHRQARRSPLIIPVIVDA</sequence>
<feature type="binding site" evidence="12">
    <location>
        <position position="101"/>
    </location>
    <ligand>
        <name>Zn(2+)</name>
        <dbReference type="ChEBI" id="CHEBI:29105"/>
        <label>1</label>
        <note>catalytic</note>
    </ligand>
</feature>
<dbReference type="InterPro" id="IPR042173">
    <property type="entry name" value="RNase_J_2"/>
</dbReference>
<dbReference type="Gene3D" id="3.60.15.10">
    <property type="entry name" value="Ribonuclease Z/Hydroxyacylglutathione hydrolase-like"/>
    <property type="match status" value="1"/>
</dbReference>
<dbReference type="InterPro" id="IPR001279">
    <property type="entry name" value="Metallo-B-lactamas"/>
</dbReference>
<accession>A0A512D5D3</accession>
<feature type="active site" description="Proton acceptor" evidence="10">
    <location>
        <position position="390"/>
    </location>
</feature>
<gene>
    <name evidence="15" type="primary">rnj_2</name>
    <name evidence="9" type="synonym">rnj</name>
    <name evidence="15" type="ORF">TAE01_34720</name>
</gene>
<evidence type="ECO:0000256" key="11">
    <source>
        <dbReference type="PIRSR" id="PIRSR004803-2"/>
    </source>
</evidence>
<keyword evidence="12" id="KW-0106">Calcium</keyword>
<feature type="binding site" evidence="11">
    <location>
        <begin position="255"/>
        <end position="257"/>
    </location>
    <ligand>
        <name>substrate</name>
    </ligand>
</feature>
<keyword evidence="5 9" id="KW-0378">Hydrolase</keyword>
<dbReference type="GO" id="GO:0004534">
    <property type="term" value="F:5'-3' RNA exonuclease activity"/>
    <property type="evidence" value="ECO:0007669"/>
    <property type="project" value="UniProtKB-UniRule"/>
</dbReference>
<dbReference type="GO" id="GO:0005737">
    <property type="term" value="C:cytoplasm"/>
    <property type="evidence" value="ECO:0007669"/>
    <property type="project" value="UniProtKB-SubCell"/>
</dbReference>
<feature type="binding site" evidence="12">
    <location>
        <position position="412"/>
    </location>
    <ligand>
        <name>Zn(2+)</name>
        <dbReference type="ChEBI" id="CHEBI:29105"/>
        <label>1</label>
        <note>catalytic</note>
    </ligand>
</feature>
<keyword evidence="7 9" id="KW-0269">Exonuclease</keyword>
<dbReference type="PIRSF" id="PIRSF004803">
    <property type="entry name" value="RnjA"/>
    <property type="match status" value="1"/>
</dbReference>
<comment type="function">
    <text evidence="9">An RNase that has 5'-3' exonuclease and possibly endonuclease activity. Involved in maturation of rRNA and in some organisms also mRNA maturation and/or decay.</text>
</comment>
<feature type="binding site" evidence="12">
    <location>
        <position position="164"/>
    </location>
    <ligand>
        <name>Zn(2+)</name>
        <dbReference type="ChEBI" id="CHEBI:29105"/>
        <label>2</label>
        <note>catalytic</note>
    </ligand>
</feature>
<evidence type="ECO:0000256" key="3">
    <source>
        <dbReference type="ARBA" id="ARBA00022723"/>
    </source>
</evidence>
<evidence type="ECO:0000256" key="4">
    <source>
        <dbReference type="ARBA" id="ARBA00022759"/>
    </source>
</evidence>
<comment type="cofactor">
    <cofactor evidence="12">
        <name>Ca(2+)</name>
        <dbReference type="ChEBI" id="CHEBI:29108"/>
    </cofactor>
    <text evidence="12">Binds 1 Ca(2+) cation per subunit. Seen in 1 crystal structure, it is not clear if it is physiologically important.</text>
</comment>
<dbReference type="InterPro" id="IPR036866">
    <property type="entry name" value="RibonucZ/Hydroxyglut_hydro"/>
</dbReference>
<dbReference type="GO" id="GO:0006364">
    <property type="term" value="P:rRNA processing"/>
    <property type="evidence" value="ECO:0007669"/>
    <property type="project" value="UniProtKB-UniRule"/>
</dbReference>
<dbReference type="Pfam" id="PF07521">
    <property type="entry name" value="RMMBL"/>
    <property type="match status" value="1"/>
</dbReference>
<dbReference type="GO" id="GO:0004521">
    <property type="term" value="F:RNA endonuclease activity"/>
    <property type="evidence" value="ECO:0007669"/>
    <property type="project" value="UniProtKB-UniRule"/>
</dbReference>
<evidence type="ECO:0000256" key="13">
    <source>
        <dbReference type="SAM" id="MobiDB-lite"/>
    </source>
</evidence>
<comment type="subunit">
    <text evidence="9">Homodimer, may be a subunit of the RNA degradosome.</text>
</comment>
<feature type="binding site" evidence="12">
    <location>
        <position position="97"/>
    </location>
    <ligand>
        <name>Zn(2+)</name>
        <dbReference type="ChEBI" id="CHEBI:29105"/>
        <label>1</label>
        <note>catalytic</note>
    </ligand>
</feature>
<evidence type="ECO:0000256" key="8">
    <source>
        <dbReference type="ARBA" id="ARBA00022884"/>
    </source>
</evidence>
<dbReference type="AlphaFoldDB" id="A0A512D5D3"/>
<feature type="binding site" evidence="12">
    <location>
        <position position="74"/>
    </location>
    <ligand>
        <name>Zn(2+)</name>
        <dbReference type="ChEBI" id="CHEBI:29105"/>
        <label>1</label>
        <note>catalytic</note>
    </ligand>
</feature>
<evidence type="ECO:0000256" key="6">
    <source>
        <dbReference type="ARBA" id="ARBA00022833"/>
    </source>
</evidence>
<keyword evidence="8 9" id="KW-0694">RNA-binding</keyword>
<dbReference type="InterPro" id="IPR004613">
    <property type="entry name" value="RNase_J"/>
</dbReference>
<evidence type="ECO:0000256" key="5">
    <source>
        <dbReference type="ARBA" id="ARBA00022801"/>
    </source>
</evidence>
<keyword evidence="3 12" id="KW-0479">Metal-binding</keyword>
<keyword evidence="2 9" id="KW-0540">Nuclease</keyword>
<reference evidence="15 16" key="1">
    <citation type="submission" date="2019-07" db="EMBL/GenBank/DDBJ databases">
        <title>Whole genome shotgun sequence of Terrabacter aerolatus NBRC 106305.</title>
        <authorList>
            <person name="Hosoyama A."/>
            <person name="Uohara A."/>
            <person name="Ohji S."/>
            <person name="Ichikawa N."/>
        </authorList>
    </citation>
    <scope>NUCLEOTIDE SEQUENCE [LARGE SCALE GENOMIC DNA]</scope>
    <source>
        <strain evidence="15 16">NBRC 106305</strain>
    </source>
</reference>
<name>A0A512D5D3_9MICO</name>
<feature type="binding site" evidence="12">
    <location>
        <position position="102"/>
    </location>
    <ligand>
        <name>Zn(2+)</name>
        <dbReference type="ChEBI" id="CHEBI:29105"/>
        <label>1</label>
        <note>catalytic</note>
    </ligand>
</feature>
<keyword evidence="16" id="KW-1185">Reference proteome</keyword>
<keyword evidence="4 9" id="KW-0255">Endonuclease</keyword>
<dbReference type="Proteomes" id="UP000321534">
    <property type="component" value="Unassembled WGS sequence"/>
</dbReference>
<feature type="binding site" evidence="12">
    <location>
        <position position="72"/>
    </location>
    <ligand>
        <name>Ca(2+)</name>
        <dbReference type="ChEBI" id="CHEBI:29108"/>
    </ligand>
</feature>
<dbReference type="GO" id="GO:0003723">
    <property type="term" value="F:RNA binding"/>
    <property type="evidence" value="ECO:0007669"/>
    <property type="project" value="UniProtKB-UniRule"/>
</dbReference>
<protein>
    <recommendedName>
        <fullName evidence="9">Ribonuclease J</fullName>
        <shortName evidence="9">RNase J</shortName>
        <ecNumber evidence="9">3.1.-.-</ecNumber>
    </recommendedName>
</protein>
<dbReference type="Gene3D" id="3.40.50.10710">
    <property type="entry name" value="Metallo-hydrolase/oxidoreductase"/>
    <property type="match status" value="1"/>
</dbReference>